<evidence type="ECO:0000259" key="4">
    <source>
        <dbReference type="Pfam" id="PF00534"/>
    </source>
</evidence>
<feature type="domain" description="Diacylglycerol glucosyltransferase N-terminal" evidence="5">
    <location>
        <begin position="17"/>
        <end position="168"/>
    </location>
</feature>
<keyword evidence="3 6" id="KW-0808">Transferase</keyword>
<dbReference type="Proteomes" id="UP000190423">
    <property type="component" value="Unassembled WGS sequence"/>
</dbReference>
<dbReference type="GO" id="GO:0016020">
    <property type="term" value="C:membrane"/>
    <property type="evidence" value="ECO:0007669"/>
    <property type="project" value="GOC"/>
</dbReference>
<dbReference type="Gene3D" id="3.40.50.2000">
    <property type="entry name" value="Glycogen Phosphorylase B"/>
    <property type="match status" value="1"/>
</dbReference>
<dbReference type="EMBL" id="FUWG01000007">
    <property type="protein sequence ID" value="SJZ38880.1"/>
    <property type="molecule type" value="Genomic_DNA"/>
</dbReference>
<dbReference type="Pfam" id="PF06925">
    <property type="entry name" value="MGDG_synth"/>
    <property type="match status" value="1"/>
</dbReference>
<dbReference type="GO" id="GO:0016758">
    <property type="term" value="F:hexosyltransferase activity"/>
    <property type="evidence" value="ECO:0007669"/>
    <property type="project" value="InterPro"/>
</dbReference>
<gene>
    <name evidence="6" type="ORF">SAMN02745149_01048</name>
</gene>
<evidence type="ECO:0000256" key="3">
    <source>
        <dbReference type="ARBA" id="ARBA00022679"/>
    </source>
</evidence>
<dbReference type="GO" id="GO:0009247">
    <property type="term" value="P:glycolipid biosynthetic process"/>
    <property type="evidence" value="ECO:0007669"/>
    <property type="project" value="InterPro"/>
</dbReference>
<dbReference type="OrthoDB" id="356668at2"/>
<dbReference type="PANTHER" id="PTHR43025:SF3">
    <property type="entry name" value="MONOGALACTOSYLDIACYLGLYCEROL SYNTHASE 1, CHLOROPLASTIC"/>
    <property type="match status" value="1"/>
</dbReference>
<reference evidence="6 7" key="1">
    <citation type="submission" date="2017-02" db="EMBL/GenBank/DDBJ databases">
        <authorList>
            <person name="Peterson S.W."/>
        </authorList>
    </citation>
    <scope>NUCLEOTIDE SEQUENCE [LARGE SCALE GENOMIC DNA]</scope>
    <source>
        <strain evidence="6 7">ATCC BAA-908</strain>
    </source>
</reference>
<keyword evidence="7" id="KW-1185">Reference proteome</keyword>
<evidence type="ECO:0000313" key="6">
    <source>
        <dbReference type="EMBL" id="SJZ38880.1"/>
    </source>
</evidence>
<protein>
    <submittedName>
        <fullName evidence="6">1,2-diacylglycerol 3-beta-galactosyltransferase</fullName>
    </submittedName>
</protein>
<dbReference type="GeneID" id="78316349"/>
<feature type="domain" description="Glycosyl transferase family 1" evidence="4">
    <location>
        <begin position="197"/>
        <end position="354"/>
    </location>
</feature>
<dbReference type="RefSeq" id="WP_078932971.1">
    <property type="nucleotide sequence ID" value="NZ_FUWG01000007.1"/>
</dbReference>
<evidence type="ECO:0000313" key="7">
    <source>
        <dbReference type="Proteomes" id="UP000190423"/>
    </source>
</evidence>
<comment type="similarity">
    <text evidence="1">Belongs to the glycosyltransferase 28 family.</text>
</comment>
<dbReference type="SUPFAM" id="SSF53756">
    <property type="entry name" value="UDP-Glycosyltransferase/glycogen phosphorylase"/>
    <property type="match status" value="1"/>
</dbReference>
<dbReference type="AlphaFoldDB" id="A0A1T4K8V7"/>
<dbReference type="InterPro" id="IPR050519">
    <property type="entry name" value="Glycosyltransf_28_UgtP"/>
</dbReference>
<evidence type="ECO:0000256" key="1">
    <source>
        <dbReference type="ARBA" id="ARBA00006962"/>
    </source>
</evidence>
<evidence type="ECO:0000259" key="5">
    <source>
        <dbReference type="Pfam" id="PF06925"/>
    </source>
</evidence>
<dbReference type="Pfam" id="PF00534">
    <property type="entry name" value="Glycos_transf_1"/>
    <property type="match status" value="1"/>
</dbReference>
<keyword evidence="2 6" id="KW-0328">Glycosyltransferase</keyword>
<organism evidence="6 7">
    <name type="scientific">Treponema porcinum</name>
    <dbReference type="NCBI Taxonomy" id="261392"/>
    <lineage>
        <taxon>Bacteria</taxon>
        <taxon>Pseudomonadati</taxon>
        <taxon>Spirochaetota</taxon>
        <taxon>Spirochaetia</taxon>
        <taxon>Spirochaetales</taxon>
        <taxon>Treponemataceae</taxon>
        <taxon>Treponema</taxon>
    </lineage>
</organism>
<dbReference type="STRING" id="261392.SAMN02745149_01048"/>
<dbReference type="InterPro" id="IPR001296">
    <property type="entry name" value="Glyco_trans_1"/>
</dbReference>
<sequence>MSNKKFLFFYLNTGAGHISAAKVLAAAMKEQEPDVEIKMLNGFCSHKLGHFIFEKGYNYSTNYFKGAFPIVYDLGRYEWLQSGLKHILGPETRPYLRRIIRKEHPTDIVCFHFAVTPFLKDVLKNIPWKVNLTVIVTDPFTVPYPWFYEKDVNYMVYSDEAKAIAVNECHVPEKNVQVIPFLMNSKFRASITEEEKTALRIKHGFAPDKKIVLLVGGGEGLPGATEIVNNCILHKAKFAVAVICGRDKVKKKNLSLLRLANPHIDLHIFGFVDFMDELVKICDCAVIKAGPATLMEVLACRKPVIICKYIHNQELGNMHFAVRHRVGYFIRKPRAIYRKINELLNDSTFDEKMKHRFDSVVLDTDASKVARLLLSK</sequence>
<proteinExistence type="inferred from homology"/>
<dbReference type="PANTHER" id="PTHR43025">
    <property type="entry name" value="MONOGALACTOSYLDIACYLGLYCEROL SYNTHASE"/>
    <property type="match status" value="1"/>
</dbReference>
<evidence type="ECO:0000256" key="2">
    <source>
        <dbReference type="ARBA" id="ARBA00022676"/>
    </source>
</evidence>
<name>A0A1T4K8V7_TREPO</name>
<dbReference type="InterPro" id="IPR009695">
    <property type="entry name" value="Diacylglyc_glucosyltr_N"/>
</dbReference>
<accession>A0A1T4K8V7</accession>